<comment type="caution">
    <text evidence="1">The sequence shown here is derived from an EMBL/GenBank/DDBJ whole genome shotgun (WGS) entry which is preliminary data.</text>
</comment>
<dbReference type="EMBL" id="JBHTCS010000014">
    <property type="protein sequence ID" value="MFC7448751.1"/>
    <property type="molecule type" value="Genomic_DNA"/>
</dbReference>
<dbReference type="RefSeq" id="WP_378405128.1">
    <property type="nucleotide sequence ID" value="NZ_JBHTCS010000014.1"/>
</dbReference>
<dbReference type="CDD" id="cd00085">
    <property type="entry name" value="HNHc"/>
    <property type="match status" value="1"/>
</dbReference>
<evidence type="ECO:0008006" key="3">
    <source>
        <dbReference type="Google" id="ProtNLM"/>
    </source>
</evidence>
<dbReference type="Proteomes" id="UP001596484">
    <property type="component" value="Unassembled WGS sequence"/>
</dbReference>
<name>A0ABW2RY58_9NOCA</name>
<protein>
    <recommendedName>
        <fullName evidence="3">HNH endonuclease</fullName>
    </recommendedName>
</protein>
<evidence type="ECO:0000313" key="2">
    <source>
        <dbReference type="Proteomes" id="UP001596484"/>
    </source>
</evidence>
<organism evidence="1 2">
    <name type="scientific">Rhodococcus daqingensis</name>
    <dbReference type="NCBI Taxonomy" id="2479363"/>
    <lineage>
        <taxon>Bacteria</taxon>
        <taxon>Bacillati</taxon>
        <taxon>Actinomycetota</taxon>
        <taxon>Actinomycetes</taxon>
        <taxon>Mycobacteriales</taxon>
        <taxon>Nocardiaceae</taxon>
        <taxon>Rhodococcus</taxon>
    </lineage>
</organism>
<gene>
    <name evidence="1" type="ORF">ACFQS9_12705</name>
</gene>
<dbReference type="InterPro" id="IPR003615">
    <property type="entry name" value="HNH_nuc"/>
</dbReference>
<keyword evidence="2" id="KW-1185">Reference proteome</keyword>
<sequence>MSVFVDVDDLAVATATTSTTSAATSATTNTAAAEHQDRVRHRAGRRRARDCGCAFPGCGRPAAWTEVHRIHHWANGGPTNL</sequence>
<proteinExistence type="predicted"/>
<reference evidence="2" key="1">
    <citation type="journal article" date="2019" name="Int. J. Syst. Evol. Microbiol.">
        <title>The Global Catalogue of Microorganisms (GCM) 10K type strain sequencing project: providing services to taxonomists for standard genome sequencing and annotation.</title>
        <authorList>
            <consortium name="The Broad Institute Genomics Platform"/>
            <consortium name="The Broad Institute Genome Sequencing Center for Infectious Disease"/>
            <person name="Wu L."/>
            <person name="Ma J."/>
        </authorList>
    </citation>
    <scope>NUCLEOTIDE SEQUENCE [LARGE SCALE GENOMIC DNA]</scope>
    <source>
        <strain evidence="2">ICMP 19430</strain>
    </source>
</reference>
<evidence type="ECO:0000313" key="1">
    <source>
        <dbReference type="EMBL" id="MFC7448751.1"/>
    </source>
</evidence>
<accession>A0ABW2RY58</accession>